<gene>
    <name evidence="2" type="ORF">C9J47_13545</name>
</gene>
<keyword evidence="1" id="KW-0472">Membrane</keyword>
<evidence type="ECO:0000313" key="3">
    <source>
        <dbReference type="Proteomes" id="UP000241803"/>
    </source>
</evidence>
<feature type="transmembrane region" description="Helical" evidence="1">
    <location>
        <begin position="207"/>
        <end position="225"/>
    </location>
</feature>
<feature type="transmembrane region" description="Helical" evidence="1">
    <location>
        <begin position="139"/>
        <end position="161"/>
    </location>
</feature>
<name>A0A2T3L800_9GAMM</name>
<feature type="transmembrane region" description="Helical" evidence="1">
    <location>
        <begin position="48"/>
        <end position="65"/>
    </location>
</feature>
<protein>
    <submittedName>
        <fullName evidence="2">Uncharacterized protein</fullName>
    </submittedName>
</protein>
<feature type="transmembrane region" description="Helical" evidence="1">
    <location>
        <begin position="167"/>
        <end position="186"/>
    </location>
</feature>
<evidence type="ECO:0000313" key="2">
    <source>
        <dbReference type="EMBL" id="PSV46808.1"/>
    </source>
</evidence>
<dbReference type="EMBL" id="PYOC01000004">
    <property type="protein sequence ID" value="PSV46808.1"/>
    <property type="molecule type" value="Genomic_DNA"/>
</dbReference>
<keyword evidence="1" id="KW-1133">Transmembrane helix</keyword>
<sequence>MKIKQKLLTVNKRLFGFFTTIKQLFPFFKQDVDIEVFRVCATMFCSKFLNMIVMFIPLKLLFVLSGSKNIDFLEQIEMKVGRSTYITTMMMIVIVLYLINTWVQIYKGKLISRQQQRIEKKPYQFNGKALSTRIVIRTYAAYCQIIADVILIVLITALMFILNVHYALYFTAVICVYFIIIEYWVFSNHDTRLLKKLNIDKKQFINALSSIFYLVLFIGIVSVVLSTEIHILLAILILLLVRLVNGALKTFFSSQLIIRQHYLS</sequence>
<keyword evidence="3" id="KW-1185">Reference proteome</keyword>
<dbReference type="AlphaFoldDB" id="A0A2T3L800"/>
<proteinExistence type="predicted"/>
<feature type="transmembrane region" description="Helical" evidence="1">
    <location>
        <begin position="231"/>
        <end position="252"/>
    </location>
</feature>
<evidence type="ECO:0000256" key="1">
    <source>
        <dbReference type="SAM" id="Phobius"/>
    </source>
</evidence>
<reference evidence="2 3" key="1">
    <citation type="submission" date="2018-03" db="EMBL/GenBank/DDBJ databases">
        <title>Whole genome sequencing of Histamine producing bacteria.</title>
        <authorList>
            <person name="Butler K."/>
        </authorList>
    </citation>
    <scope>NUCLEOTIDE SEQUENCE [LARGE SCALE GENOMIC DNA]</scope>
    <source>
        <strain evidence="2 3">ATCC 19614</strain>
    </source>
</reference>
<organism evidence="2 3">
    <name type="scientific">Photobacterium indicum</name>
    <dbReference type="NCBI Taxonomy" id="81447"/>
    <lineage>
        <taxon>Bacteria</taxon>
        <taxon>Pseudomonadati</taxon>
        <taxon>Pseudomonadota</taxon>
        <taxon>Gammaproteobacteria</taxon>
        <taxon>Vibrionales</taxon>
        <taxon>Vibrionaceae</taxon>
        <taxon>Photobacterium</taxon>
    </lineage>
</organism>
<comment type="caution">
    <text evidence="2">The sequence shown here is derived from an EMBL/GenBank/DDBJ whole genome shotgun (WGS) entry which is preliminary data.</text>
</comment>
<accession>A0A2T3L800</accession>
<keyword evidence="1" id="KW-0812">Transmembrane</keyword>
<dbReference type="Proteomes" id="UP000241803">
    <property type="component" value="Unassembled WGS sequence"/>
</dbReference>
<feature type="transmembrane region" description="Helical" evidence="1">
    <location>
        <begin position="85"/>
        <end position="103"/>
    </location>
</feature>
<dbReference type="RefSeq" id="WP_107254012.1">
    <property type="nucleotide sequence ID" value="NZ_PYOC01000004.1"/>
</dbReference>